<feature type="non-terminal residue" evidence="4">
    <location>
        <position position="363"/>
    </location>
</feature>
<dbReference type="Proteomes" id="UP000574390">
    <property type="component" value="Unassembled WGS sequence"/>
</dbReference>
<feature type="domain" description="SAP" evidence="3">
    <location>
        <begin position="169"/>
        <end position="203"/>
    </location>
</feature>
<keyword evidence="2" id="KW-1133">Transmembrane helix</keyword>
<sequence>CRMWEQCMARDPVLVAKRSNFTMETLGESLNGFFEKLTWKTIACLMLLCFGLVISYNAAFWLTSKSGENSRATVPRELLRELRQAKRAVYSSSEDDVDGDDDAFPDRPLHRRSGSTPVGKGGVMSGTTAQHREVHTAPPAKRGSETPNTVLLKRYSRHLSFNPGMLDHSRYWSEESLRDLCRKLSLDSTGNRGELITRLRAWHEEMDVSGDAAVGLRSYSAPAVDGLGGHWGFSRDVESSKSQDDDYSSAGAGGNFWLISVKEALVASKFKSPFRRGSAVDGDGAVKPILRRDSAYGESPSAQSSGAKSAKEGQAKKRRSGSLEGVTESKAKRRTSICPPAKDEGAPAGLDSEAFSPTVSGQA</sequence>
<dbReference type="InterPro" id="IPR018767">
    <property type="entry name" value="Brl1/Brr6_dom"/>
</dbReference>
<dbReference type="EMBL" id="JABANM010016654">
    <property type="protein sequence ID" value="KAF4729069.1"/>
    <property type="molecule type" value="Genomic_DNA"/>
</dbReference>
<keyword evidence="2" id="KW-0472">Membrane</keyword>
<name>A0A7J6S7Y0_PEROL</name>
<gene>
    <name evidence="4" type="ORF">FOZ62_012023</name>
</gene>
<dbReference type="GO" id="GO:0031965">
    <property type="term" value="C:nuclear membrane"/>
    <property type="evidence" value="ECO:0007669"/>
    <property type="project" value="InterPro"/>
</dbReference>
<feature type="transmembrane region" description="Helical" evidence="2">
    <location>
        <begin position="42"/>
        <end position="62"/>
    </location>
</feature>
<accession>A0A7J6S7Y0</accession>
<dbReference type="GO" id="GO:0055088">
    <property type="term" value="P:lipid homeostasis"/>
    <property type="evidence" value="ECO:0007669"/>
    <property type="project" value="InterPro"/>
</dbReference>
<feature type="region of interest" description="Disordered" evidence="1">
    <location>
        <begin position="90"/>
        <end position="146"/>
    </location>
</feature>
<dbReference type="PROSITE" id="PS50800">
    <property type="entry name" value="SAP"/>
    <property type="match status" value="1"/>
</dbReference>
<feature type="region of interest" description="Disordered" evidence="1">
    <location>
        <begin position="291"/>
        <end position="363"/>
    </location>
</feature>
<dbReference type="Pfam" id="PF02037">
    <property type="entry name" value="SAP"/>
    <property type="match status" value="1"/>
</dbReference>
<evidence type="ECO:0000313" key="5">
    <source>
        <dbReference type="Proteomes" id="UP000574390"/>
    </source>
</evidence>
<dbReference type="InterPro" id="IPR003034">
    <property type="entry name" value="SAP_dom"/>
</dbReference>
<feature type="compositionally biased region" description="Acidic residues" evidence="1">
    <location>
        <begin position="93"/>
        <end position="103"/>
    </location>
</feature>
<dbReference type="Pfam" id="PF10104">
    <property type="entry name" value="Brr6_like_C_C"/>
    <property type="match status" value="1"/>
</dbReference>
<dbReference type="InterPro" id="IPR040202">
    <property type="entry name" value="Brl1/Brr6"/>
</dbReference>
<reference evidence="4 5" key="1">
    <citation type="submission" date="2020-04" db="EMBL/GenBank/DDBJ databases">
        <title>Perkinsus olseni comparative genomics.</title>
        <authorList>
            <person name="Bogema D.R."/>
        </authorList>
    </citation>
    <scope>NUCLEOTIDE SEQUENCE [LARGE SCALE GENOMIC DNA]</scope>
    <source>
        <strain evidence="4">ATCC PRA-205</strain>
    </source>
</reference>
<dbReference type="PANTHER" id="PTHR28136">
    <property type="entry name" value="NUCLEUS EXPORT PROTEIN BRR6"/>
    <property type="match status" value="1"/>
</dbReference>
<keyword evidence="2" id="KW-0812">Transmembrane</keyword>
<evidence type="ECO:0000256" key="1">
    <source>
        <dbReference type="SAM" id="MobiDB-lite"/>
    </source>
</evidence>
<feature type="non-terminal residue" evidence="4">
    <location>
        <position position="1"/>
    </location>
</feature>
<dbReference type="GO" id="GO:0006998">
    <property type="term" value="P:nuclear envelope organization"/>
    <property type="evidence" value="ECO:0007669"/>
    <property type="project" value="InterPro"/>
</dbReference>
<proteinExistence type="predicted"/>
<organism evidence="4 5">
    <name type="scientific">Perkinsus olseni</name>
    <name type="common">Perkinsus atlanticus</name>
    <dbReference type="NCBI Taxonomy" id="32597"/>
    <lineage>
        <taxon>Eukaryota</taxon>
        <taxon>Sar</taxon>
        <taxon>Alveolata</taxon>
        <taxon>Perkinsozoa</taxon>
        <taxon>Perkinsea</taxon>
        <taxon>Perkinsida</taxon>
        <taxon>Perkinsidae</taxon>
        <taxon>Perkinsus</taxon>
    </lineage>
</organism>
<protein>
    <recommendedName>
        <fullName evidence="3">SAP domain-containing protein</fullName>
    </recommendedName>
</protein>
<evidence type="ECO:0000313" key="4">
    <source>
        <dbReference type="EMBL" id="KAF4729069.1"/>
    </source>
</evidence>
<dbReference type="AlphaFoldDB" id="A0A7J6S7Y0"/>
<comment type="caution">
    <text evidence="4">The sequence shown here is derived from an EMBL/GenBank/DDBJ whole genome shotgun (WGS) entry which is preliminary data.</text>
</comment>
<evidence type="ECO:0000259" key="3">
    <source>
        <dbReference type="PROSITE" id="PS50800"/>
    </source>
</evidence>
<evidence type="ECO:0000256" key="2">
    <source>
        <dbReference type="SAM" id="Phobius"/>
    </source>
</evidence>
<dbReference type="PANTHER" id="PTHR28136:SF1">
    <property type="entry name" value="NUCLEUS EXPORT PROTEIN BRL1"/>
    <property type="match status" value="1"/>
</dbReference>